<dbReference type="EMBL" id="CAJVPI010000105">
    <property type="protein sequence ID" value="CAG8480929.1"/>
    <property type="molecule type" value="Genomic_DNA"/>
</dbReference>
<keyword evidence="1" id="KW-0808">Transferase</keyword>
<evidence type="ECO:0000256" key="3">
    <source>
        <dbReference type="ARBA" id="ARBA00022777"/>
    </source>
</evidence>
<keyword evidence="4" id="KW-0067">ATP-binding</keyword>
<dbReference type="PROSITE" id="PS50011">
    <property type="entry name" value="PROTEIN_KINASE_DOM"/>
    <property type="match status" value="1"/>
</dbReference>
<name>A0A9N8WET9_9GLOM</name>
<dbReference type="Proteomes" id="UP000789739">
    <property type="component" value="Unassembled WGS sequence"/>
</dbReference>
<accession>A0A9N8WET9</accession>
<dbReference type="InterPro" id="IPR001245">
    <property type="entry name" value="Ser-Thr/Tyr_kinase_cat_dom"/>
</dbReference>
<reference evidence="6" key="1">
    <citation type="submission" date="2021-06" db="EMBL/GenBank/DDBJ databases">
        <authorList>
            <person name="Kallberg Y."/>
            <person name="Tangrot J."/>
            <person name="Rosling A."/>
        </authorList>
    </citation>
    <scope>NUCLEOTIDE SEQUENCE</scope>
    <source>
        <strain evidence="6">BR232B</strain>
    </source>
</reference>
<dbReference type="SUPFAM" id="SSF56112">
    <property type="entry name" value="Protein kinase-like (PK-like)"/>
    <property type="match status" value="1"/>
</dbReference>
<dbReference type="AlphaFoldDB" id="A0A9N8WET9"/>
<dbReference type="InterPro" id="IPR000719">
    <property type="entry name" value="Prot_kinase_dom"/>
</dbReference>
<evidence type="ECO:0000256" key="4">
    <source>
        <dbReference type="ARBA" id="ARBA00022840"/>
    </source>
</evidence>
<gene>
    <name evidence="6" type="ORF">PBRASI_LOCUS1575</name>
</gene>
<dbReference type="GO" id="GO:0004674">
    <property type="term" value="F:protein serine/threonine kinase activity"/>
    <property type="evidence" value="ECO:0007669"/>
    <property type="project" value="TreeGrafter"/>
</dbReference>
<keyword evidence="2" id="KW-0547">Nucleotide-binding</keyword>
<dbReference type="InterPro" id="IPR051681">
    <property type="entry name" value="Ser/Thr_Kinases-Pseudokinases"/>
</dbReference>
<dbReference type="Gene3D" id="1.10.510.10">
    <property type="entry name" value="Transferase(Phosphotransferase) domain 1"/>
    <property type="match status" value="1"/>
</dbReference>
<dbReference type="Pfam" id="PF07714">
    <property type="entry name" value="PK_Tyr_Ser-Thr"/>
    <property type="match status" value="1"/>
</dbReference>
<evidence type="ECO:0000256" key="1">
    <source>
        <dbReference type="ARBA" id="ARBA00022679"/>
    </source>
</evidence>
<proteinExistence type="predicted"/>
<dbReference type="GO" id="GO:0005524">
    <property type="term" value="F:ATP binding"/>
    <property type="evidence" value="ECO:0007669"/>
    <property type="project" value="UniProtKB-KW"/>
</dbReference>
<keyword evidence="7" id="KW-1185">Reference proteome</keyword>
<dbReference type="OrthoDB" id="2395194at2759"/>
<organism evidence="6 7">
    <name type="scientific">Paraglomus brasilianum</name>
    <dbReference type="NCBI Taxonomy" id="144538"/>
    <lineage>
        <taxon>Eukaryota</taxon>
        <taxon>Fungi</taxon>
        <taxon>Fungi incertae sedis</taxon>
        <taxon>Mucoromycota</taxon>
        <taxon>Glomeromycotina</taxon>
        <taxon>Glomeromycetes</taxon>
        <taxon>Paraglomerales</taxon>
        <taxon>Paraglomeraceae</taxon>
        <taxon>Paraglomus</taxon>
    </lineage>
</organism>
<evidence type="ECO:0000313" key="7">
    <source>
        <dbReference type="Proteomes" id="UP000789739"/>
    </source>
</evidence>
<feature type="domain" description="Protein kinase" evidence="5">
    <location>
        <begin position="399"/>
        <end position="658"/>
    </location>
</feature>
<dbReference type="InterPro" id="IPR011009">
    <property type="entry name" value="Kinase-like_dom_sf"/>
</dbReference>
<evidence type="ECO:0000259" key="5">
    <source>
        <dbReference type="PROSITE" id="PS50011"/>
    </source>
</evidence>
<dbReference type="PANTHER" id="PTHR44329:SF288">
    <property type="entry name" value="MITOGEN-ACTIVATED PROTEIN KINASE KINASE KINASE 20"/>
    <property type="match status" value="1"/>
</dbReference>
<evidence type="ECO:0000256" key="2">
    <source>
        <dbReference type="ARBA" id="ARBA00022741"/>
    </source>
</evidence>
<sequence>MVPDNQMKDIYGTCPECNKPKIDYVWCGTNTCKKPHPRPHWTSDNLSIDKFIKKSQRIVKNFDDRFLEWIPFNRLENVIPLQDDKDTGSYLATWVDGPRYFVMRQRGIPSKVVLKTLGVSESITDSYLNELAEEYPTILRKDNRTIYGFTLDTMTLEYRLIIHIDYDELKSIYGLCPTCLNPKIDPVWCMARTCLEPHTSDEWTTGSDALDEFIRSTQKNAVVWEDTFLEWIPFQHLEFTQLLENEYGNTTYGGLWVYGKRDCQYHRHKARERQTRVTLNQLPSLGQEVIDELCKTHPCITRKDNTSIFGFTRNPATRENYIIYASDYTLRRNMYGLCSTCKQPKNDPVWCRTEACKMPQSNEQSTSGSPALDKFVTGTQRNVTERTDNFLEWIPADRLSDIQRAGEGFYSCMYTATWSTDERIGRNLPSQVLLKKLKGTNKNSDDFVVELERHFKLYQEYKGLVQIYGLTADPETGEYAIVMQQAKHGSLAAYLHNTDCIQGWSRLHLLQDLAKHLKVIHKAGLFHGNLHSGNVLYDSTLLIADLGLCVPVEPPEINSVYGVIPYMAPEILRGELHTPAADVYSFGILMYEVATGKPPFYDCAHDRSLAEQICNGHRLELPEETPTLYVELFQMCCDARPENRPTAEKIAEMLEAWSNIYNEPEVHKSDDSKSREKLVLHEEAVYTSRLIEFANLPQPKNSPTTLAILENAYSISDTNGMEIPMSTPYDINDINDVNDHISNGVFEVEVRDG</sequence>
<evidence type="ECO:0000313" key="6">
    <source>
        <dbReference type="EMBL" id="CAG8480929.1"/>
    </source>
</evidence>
<dbReference type="PANTHER" id="PTHR44329">
    <property type="entry name" value="SERINE/THREONINE-PROTEIN KINASE TNNI3K-RELATED"/>
    <property type="match status" value="1"/>
</dbReference>
<comment type="caution">
    <text evidence="6">The sequence shown here is derived from an EMBL/GenBank/DDBJ whole genome shotgun (WGS) entry which is preliminary data.</text>
</comment>
<keyword evidence="3" id="KW-0418">Kinase</keyword>
<protein>
    <submittedName>
        <fullName evidence="6">7016_t:CDS:1</fullName>
    </submittedName>
</protein>